<dbReference type="AlphaFoldDB" id="A0A9J2P3N1"/>
<feature type="transmembrane region" description="Helical" evidence="2">
    <location>
        <begin position="36"/>
        <end position="59"/>
    </location>
</feature>
<proteinExistence type="predicted"/>
<keyword evidence="2" id="KW-0812">Transmembrane</keyword>
<evidence type="ECO:0000256" key="2">
    <source>
        <dbReference type="SAM" id="Phobius"/>
    </source>
</evidence>
<dbReference type="Pfam" id="PF07690">
    <property type="entry name" value="MFS_1"/>
    <property type="match status" value="2"/>
</dbReference>
<keyword evidence="2" id="KW-1133">Transmembrane helix</keyword>
<reference evidence="4" key="1">
    <citation type="submission" date="2023-03" db="UniProtKB">
        <authorList>
            <consortium name="WormBaseParasite"/>
        </authorList>
    </citation>
    <scope>IDENTIFICATION</scope>
</reference>
<dbReference type="InterPro" id="IPR011701">
    <property type="entry name" value="MFS"/>
</dbReference>
<dbReference type="SUPFAM" id="SSF103473">
    <property type="entry name" value="MFS general substrate transporter"/>
    <property type="match status" value="1"/>
</dbReference>
<keyword evidence="2" id="KW-0472">Membrane</keyword>
<dbReference type="PANTHER" id="PTHR11360:SF238">
    <property type="entry name" value="SD10469P"/>
    <property type="match status" value="1"/>
</dbReference>
<feature type="transmembrane region" description="Helical" evidence="2">
    <location>
        <begin position="362"/>
        <end position="384"/>
    </location>
</feature>
<dbReference type="Proteomes" id="UP000036681">
    <property type="component" value="Unplaced"/>
</dbReference>
<feature type="transmembrane region" description="Helical" evidence="2">
    <location>
        <begin position="116"/>
        <end position="138"/>
    </location>
</feature>
<dbReference type="Gene3D" id="1.20.1250.20">
    <property type="entry name" value="MFS general substrate transporter like domains"/>
    <property type="match status" value="2"/>
</dbReference>
<feature type="transmembrane region" description="Helical" evidence="2">
    <location>
        <begin position="150"/>
        <end position="168"/>
    </location>
</feature>
<feature type="transmembrane region" description="Helical" evidence="2">
    <location>
        <begin position="427"/>
        <end position="447"/>
    </location>
</feature>
<feature type="transmembrane region" description="Helical" evidence="2">
    <location>
        <begin position="518"/>
        <end position="540"/>
    </location>
</feature>
<dbReference type="WBParaSite" id="ALUE_0000416901-mRNA-1">
    <property type="protein sequence ID" value="ALUE_0000416901-mRNA-1"/>
    <property type="gene ID" value="ALUE_0000416901"/>
</dbReference>
<feature type="transmembrane region" description="Helical" evidence="2">
    <location>
        <begin position="486"/>
        <end position="506"/>
    </location>
</feature>
<accession>A0A9J2P3N1</accession>
<evidence type="ECO:0000313" key="4">
    <source>
        <dbReference type="WBParaSite" id="ALUE_0000416901-mRNA-1"/>
    </source>
</evidence>
<dbReference type="InterPro" id="IPR036259">
    <property type="entry name" value="MFS_trans_sf"/>
</dbReference>
<sequence>MKKHEVERTDLEETDEADVEAKLESAGIVTPPDGGYGWIVVIASFFANLLVDGVIFTAGQSLLSIWEREFKTTAMAASWAQSLLGGCYLLAGIGFGLIYLPAIVIVNQYFEKRRAFALGLAVCGSGIGTTIFSQIFPLLLRLNDNNWRTFLMNVAIIVLLCILCGLCFKSPQPDEKQVEEVTKIAEAYHEMHPPATILDSKQVDASPQTNGTAEMIPNSRARERIATEQFVSSQRLANRGLANRPFLSTIELHAAKHNAKDVWSQHDLAKIISKRSMHELNRPLSKMAIFYYGSTVSLSRRTARTGMRKNRIPSGDQHPSRYLSNLALQATDEGADASNWRQGVRAAMQSMLDISLFTSPSFIILAISGFLTLCCLFVPFIYLGEQASQVGVSKERQAFLLTSLGVTNIVGRILCGIISDLPSVDPLMVSNVAIIAGGVGTFCVPLLTEYWMYVIYTIPFALAVASFGALRSVICVELLGLERLSSAFGILLLFMGIAALVGPPTAAFLKDLTGNYDLSFYLMGFLMALSGVICIPLRSVSAYEERKRQKAENENQQAELQPLKAQESGEA</sequence>
<dbReference type="CDD" id="cd17352">
    <property type="entry name" value="MFS_MCT_SLC16"/>
    <property type="match status" value="1"/>
</dbReference>
<feature type="transmembrane region" description="Helical" evidence="2">
    <location>
        <begin position="453"/>
        <end position="474"/>
    </location>
</feature>
<feature type="region of interest" description="Disordered" evidence="1">
    <location>
        <begin position="551"/>
        <end position="571"/>
    </location>
</feature>
<dbReference type="InterPro" id="IPR050327">
    <property type="entry name" value="Proton-linked_MCT"/>
</dbReference>
<evidence type="ECO:0000313" key="3">
    <source>
        <dbReference type="Proteomes" id="UP000036681"/>
    </source>
</evidence>
<name>A0A9J2P3N1_ASCLU</name>
<dbReference type="GO" id="GO:0008028">
    <property type="term" value="F:monocarboxylic acid transmembrane transporter activity"/>
    <property type="evidence" value="ECO:0007669"/>
    <property type="project" value="TreeGrafter"/>
</dbReference>
<protein>
    <submittedName>
        <fullName evidence="4">Major facilitator superfamily (MFS) profile domain-containing protein</fullName>
    </submittedName>
</protein>
<feature type="transmembrane region" description="Helical" evidence="2">
    <location>
        <begin position="396"/>
        <end position="415"/>
    </location>
</feature>
<dbReference type="PANTHER" id="PTHR11360">
    <property type="entry name" value="MONOCARBOXYLATE TRANSPORTER"/>
    <property type="match status" value="1"/>
</dbReference>
<keyword evidence="3" id="KW-1185">Reference proteome</keyword>
<organism evidence="3 4">
    <name type="scientific">Ascaris lumbricoides</name>
    <name type="common">Giant roundworm</name>
    <dbReference type="NCBI Taxonomy" id="6252"/>
    <lineage>
        <taxon>Eukaryota</taxon>
        <taxon>Metazoa</taxon>
        <taxon>Ecdysozoa</taxon>
        <taxon>Nematoda</taxon>
        <taxon>Chromadorea</taxon>
        <taxon>Rhabditida</taxon>
        <taxon>Spirurina</taxon>
        <taxon>Ascaridomorpha</taxon>
        <taxon>Ascaridoidea</taxon>
        <taxon>Ascarididae</taxon>
        <taxon>Ascaris</taxon>
    </lineage>
</organism>
<evidence type="ECO:0000256" key="1">
    <source>
        <dbReference type="SAM" id="MobiDB-lite"/>
    </source>
</evidence>
<feature type="transmembrane region" description="Helical" evidence="2">
    <location>
        <begin position="79"/>
        <end position="104"/>
    </location>
</feature>